<dbReference type="RefSeq" id="WP_075071825.1">
    <property type="nucleotide sequence ID" value="NZ_DF967972.1"/>
</dbReference>
<dbReference type="Proteomes" id="UP000055060">
    <property type="component" value="Unassembled WGS sequence"/>
</dbReference>
<dbReference type="GO" id="GO:0016491">
    <property type="term" value="F:oxidoreductase activity"/>
    <property type="evidence" value="ECO:0007669"/>
    <property type="project" value="UniProtKB-KW"/>
</dbReference>
<dbReference type="STRING" id="360412.LARV_00128"/>
<evidence type="ECO:0000313" key="4">
    <source>
        <dbReference type="EMBL" id="GAP12393.1"/>
    </source>
</evidence>
<dbReference type="Gene3D" id="3.90.180.10">
    <property type="entry name" value="Medium-chain alcohol dehydrogenases, catalytic domain"/>
    <property type="match status" value="1"/>
</dbReference>
<gene>
    <name evidence="4" type="ORF">LARV_00128</name>
</gene>
<dbReference type="SUPFAM" id="SSF50129">
    <property type="entry name" value="GroES-like"/>
    <property type="match status" value="1"/>
</dbReference>
<feature type="domain" description="Alcohol dehydrogenase-like C-terminal" evidence="2">
    <location>
        <begin position="173"/>
        <end position="301"/>
    </location>
</feature>
<dbReference type="SUPFAM" id="SSF51735">
    <property type="entry name" value="NAD(P)-binding Rossmann-fold domains"/>
    <property type="match status" value="1"/>
</dbReference>
<dbReference type="Gene3D" id="3.40.50.720">
    <property type="entry name" value="NAD(P)-binding Rossmann-like Domain"/>
    <property type="match status" value="1"/>
</dbReference>
<dbReference type="EMBL" id="DF967972">
    <property type="protein sequence ID" value="GAP12393.1"/>
    <property type="molecule type" value="Genomic_DNA"/>
</dbReference>
<dbReference type="PANTHER" id="PTHR43401:SF2">
    <property type="entry name" value="L-THREONINE 3-DEHYDROGENASE"/>
    <property type="match status" value="1"/>
</dbReference>
<evidence type="ECO:0000259" key="2">
    <source>
        <dbReference type="Pfam" id="PF00107"/>
    </source>
</evidence>
<reference evidence="4" key="1">
    <citation type="submission" date="2015-07" db="EMBL/GenBank/DDBJ databases">
        <title>Draft Genome Sequences of Anaerolinea thermolimosa IMO-1, Bellilinea caldifistulae GOMI-1, Leptolinea tardivitalis YMTK-2, Levilinea saccharolytica KIBI-1,Longilinea arvoryzae KOME-1, Previously Described as Members of the Anaerolineaceae (Chloroflexi).</title>
        <authorList>
            <person name="Sekiguchi Y."/>
            <person name="Ohashi A."/>
            <person name="Matsuura N."/>
            <person name="Tourlousse M.D."/>
        </authorList>
    </citation>
    <scope>NUCLEOTIDE SEQUENCE [LARGE SCALE GENOMIC DNA]</scope>
    <source>
        <strain evidence="4">KOME-1</strain>
    </source>
</reference>
<proteinExistence type="predicted"/>
<dbReference type="AlphaFoldDB" id="A0A0S7BBE4"/>
<feature type="domain" description="Alcohol dehydrogenase-like N-terminal" evidence="3">
    <location>
        <begin position="23"/>
        <end position="126"/>
    </location>
</feature>
<evidence type="ECO:0000259" key="3">
    <source>
        <dbReference type="Pfam" id="PF08240"/>
    </source>
</evidence>
<evidence type="ECO:0000256" key="1">
    <source>
        <dbReference type="ARBA" id="ARBA00023002"/>
    </source>
</evidence>
<dbReference type="PANTHER" id="PTHR43401">
    <property type="entry name" value="L-THREONINE 3-DEHYDROGENASE"/>
    <property type="match status" value="1"/>
</dbReference>
<name>A0A0S7BBE4_9CHLR</name>
<protein>
    <submittedName>
        <fullName evidence="4">Threonine dehydrogenase</fullName>
    </submittedName>
</protein>
<dbReference type="InterPro" id="IPR036291">
    <property type="entry name" value="NAD(P)-bd_dom_sf"/>
</dbReference>
<dbReference type="OrthoDB" id="9766898at2"/>
<organism evidence="4">
    <name type="scientific">Longilinea arvoryzae</name>
    <dbReference type="NCBI Taxonomy" id="360412"/>
    <lineage>
        <taxon>Bacteria</taxon>
        <taxon>Bacillati</taxon>
        <taxon>Chloroflexota</taxon>
        <taxon>Anaerolineae</taxon>
        <taxon>Anaerolineales</taxon>
        <taxon>Anaerolineaceae</taxon>
        <taxon>Longilinea</taxon>
    </lineage>
</organism>
<dbReference type="InterPro" id="IPR011032">
    <property type="entry name" value="GroES-like_sf"/>
</dbReference>
<accession>A0A0S7BBE4</accession>
<sequence length="346" mass="37440">MKAFRYYEQGKAGIEEMASPIPQPGEVLIRMRACGICATDIKTIRQGHPKIKPGSVLGHEISGVIEAVNQVDGWHPGDRVAAAPYAPCGECDACRRGQYTLCDHLMDEGFIPGGFAEFVVIPPRIVRKGLFSIPDELPMEHAALAEPLGCCLHGLEAMDIDPNDRLLILGDGPMGLLQAEAARALGVNQIVQTGMIPARLKRSAQVADVAIDASKEDFDEQLHKIYPDGADKVMVSVGNAALAETAFKYVRKGGTINLFAGLPRGTTLNINPYPIHYDEVRLVGSFGLSPQHFHLALRLLAEEKVNVTGIITGTVPIEGILDAIQNVSEYRGIKTVVKFGEELPME</sequence>
<keyword evidence="5" id="KW-1185">Reference proteome</keyword>
<keyword evidence="1" id="KW-0560">Oxidoreductase</keyword>
<dbReference type="InterPro" id="IPR013154">
    <property type="entry name" value="ADH-like_N"/>
</dbReference>
<dbReference type="InterPro" id="IPR013149">
    <property type="entry name" value="ADH-like_C"/>
</dbReference>
<dbReference type="InterPro" id="IPR050129">
    <property type="entry name" value="Zn_alcohol_dh"/>
</dbReference>
<evidence type="ECO:0000313" key="5">
    <source>
        <dbReference type="Proteomes" id="UP000055060"/>
    </source>
</evidence>
<dbReference type="Pfam" id="PF00107">
    <property type="entry name" value="ADH_zinc_N"/>
    <property type="match status" value="1"/>
</dbReference>
<dbReference type="Pfam" id="PF08240">
    <property type="entry name" value="ADH_N"/>
    <property type="match status" value="1"/>
</dbReference>